<feature type="transmembrane region" description="Helical" evidence="7">
    <location>
        <begin position="386"/>
        <end position="408"/>
    </location>
</feature>
<keyword evidence="5 7" id="KW-1133">Transmembrane helix</keyword>
<dbReference type="PROSITE" id="PS50850">
    <property type="entry name" value="MFS"/>
    <property type="match status" value="1"/>
</dbReference>
<dbReference type="Pfam" id="PF07690">
    <property type="entry name" value="MFS_1"/>
    <property type="match status" value="1"/>
</dbReference>
<dbReference type="AlphaFoldDB" id="A0A242A2W8"/>
<reference evidence="9 10" key="1">
    <citation type="submission" date="2017-05" db="EMBL/GenBank/DDBJ databases">
        <title>The Genome Sequence of Enterococcus sp. 8G7_MSG3316.</title>
        <authorList>
            <consortium name="The Broad Institute Genomics Platform"/>
            <consortium name="The Broad Institute Genomic Center for Infectious Diseases"/>
            <person name="Earl A."/>
            <person name="Manson A."/>
            <person name="Schwartman J."/>
            <person name="Gilmore M."/>
            <person name="Abouelleil A."/>
            <person name="Cao P."/>
            <person name="Chapman S."/>
            <person name="Cusick C."/>
            <person name="Shea T."/>
            <person name="Young S."/>
            <person name="Neafsey D."/>
            <person name="Nusbaum C."/>
            <person name="Birren B."/>
        </authorList>
    </citation>
    <scope>NUCLEOTIDE SEQUENCE [LARGE SCALE GENOMIC DNA]</scope>
    <source>
        <strain evidence="9 10">8G7_MSG3316</strain>
    </source>
</reference>
<keyword evidence="6 7" id="KW-0472">Membrane</keyword>
<dbReference type="GO" id="GO:0005886">
    <property type="term" value="C:plasma membrane"/>
    <property type="evidence" value="ECO:0007669"/>
    <property type="project" value="UniProtKB-SubCell"/>
</dbReference>
<dbReference type="EMBL" id="NGKU01000001">
    <property type="protein sequence ID" value="OTN75240.1"/>
    <property type="molecule type" value="Genomic_DNA"/>
</dbReference>
<keyword evidence="4 7" id="KW-0812">Transmembrane</keyword>
<dbReference type="PANTHER" id="PTHR23513">
    <property type="entry name" value="INTEGRAL MEMBRANE EFFLUX PROTEIN-RELATED"/>
    <property type="match status" value="1"/>
</dbReference>
<protein>
    <recommendedName>
        <fullName evidence="8">Major facilitator superfamily (MFS) profile domain-containing protein</fullName>
    </recommendedName>
</protein>
<feature type="transmembrane region" description="Helical" evidence="7">
    <location>
        <begin position="259"/>
        <end position="282"/>
    </location>
</feature>
<dbReference type="SUPFAM" id="SSF103473">
    <property type="entry name" value="MFS general substrate transporter"/>
    <property type="match status" value="1"/>
</dbReference>
<accession>A0A242A2W8</accession>
<proteinExistence type="predicted"/>
<evidence type="ECO:0000259" key="8">
    <source>
        <dbReference type="PROSITE" id="PS50850"/>
    </source>
</evidence>
<evidence type="ECO:0000256" key="6">
    <source>
        <dbReference type="ARBA" id="ARBA00023136"/>
    </source>
</evidence>
<comment type="caution">
    <text evidence="9">The sequence shown here is derived from an EMBL/GenBank/DDBJ whole genome shotgun (WGS) entry which is preliminary data.</text>
</comment>
<evidence type="ECO:0000313" key="9">
    <source>
        <dbReference type="EMBL" id="OTN75240.1"/>
    </source>
</evidence>
<evidence type="ECO:0000313" key="10">
    <source>
        <dbReference type="Proteomes" id="UP000195043"/>
    </source>
</evidence>
<feature type="transmembrane region" description="Helical" evidence="7">
    <location>
        <begin position="353"/>
        <end position="380"/>
    </location>
</feature>
<feature type="transmembrane region" description="Helical" evidence="7">
    <location>
        <begin position="173"/>
        <end position="192"/>
    </location>
</feature>
<evidence type="ECO:0000256" key="4">
    <source>
        <dbReference type="ARBA" id="ARBA00022692"/>
    </source>
</evidence>
<dbReference type="InterPro" id="IPR036259">
    <property type="entry name" value="MFS_trans_sf"/>
</dbReference>
<feature type="transmembrane region" description="Helical" evidence="7">
    <location>
        <begin position="321"/>
        <end position="341"/>
    </location>
</feature>
<dbReference type="Proteomes" id="UP000195043">
    <property type="component" value="Unassembled WGS sequence"/>
</dbReference>
<dbReference type="STRING" id="1834191.A5886_000310"/>
<organism evidence="9 10">
    <name type="scientific">Candidatus Enterococcus testudinis</name>
    <dbReference type="NCBI Taxonomy" id="1834191"/>
    <lineage>
        <taxon>Bacteria</taxon>
        <taxon>Bacillati</taxon>
        <taxon>Bacillota</taxon>
        <taxon>Bacilli</taxon>
        <taxon>Lactobacillales</taxon>
        <taxon>Enterococcaceae</taxon>
        <taxon>Enterococcus</taxon>
    </lineage>
</organism>
<dbReference type="GO" id="GO:0022857">
    <property type="term" value="F:transmembrane transporter activity"/>
    <property type="evidence" value="ECO:0007669"/>
    <property type="project" value="InterPro"/>
</dbReference>
<sequence length="421" mass="45982">MDAMQVYLQNKGYRALVNAALLSGVGMSLFNIVFVIYASTLPFNTLAVSLASMAMLVPSLLQIVTGHLADRTRHKVRGMLVSRLLQGLLFLLLAWLIQLPASLFTFLILLAINILSDCLGAYSGGLQLPFIRQLVSVESLDQAMGFQMACQTTVQIVFQGIGAWAIVLMNHQFALFGIINALTFFFAAIVIFRHRSYFAEQSNLLLDSHKRFLPNTAKAFRLITAGPFLKQVLLFALLVNSLAASTTGLMNLDLLDAAHLWFASYGNTVALTGIATSIGMIAGSLFTNDWFKTVGLIQLIGYATITMALVALNFLMIGNRWLLVASLFVVGYLIGKINPRLSVYIIREIEAEHLALVSGFISTVIMLGGPVGQVVFLGIANRSLTFWSWLLYVVLAMSVGAFAFYTAIKTKKTADISKSAV</sequence>
<name>A0A242A2W8_9ENTE</name>
<comment type="subcellular location">
    <subcellularLocation>
        <location evidence="1">Cell membrane</location>
        <topology evidence="1">Multi-pass membrane protein</topology>
    </subcellularLocation>
</comment>
<keyword evidence="3" id="KW-1003">Cell membrane</keyword>
<feature type="domain" description="Major facilitator superfamily (MFS) profile" evidence="8">
    <location>
        <begin position="232"/>
        <end position="421"/>
    </location>
</feature>
<keyword evidence="2" id="KW-0813">Transport</keyword>
<evidence type="ECO:0000256" key="2">
    <source>
        <dbReference type="ARBA" id="ARBA00022448"/>
    </source>
</evidence>
<evidence type="ECO:0000256" key="5">
    <source>
        <dbReference type="ARBA" id="ARBA00022989"/>
    </source>
</evidence>
<dbReference type="InterPro" id="IPR020846">
    <property type="entry name" value="MFS_dom"/>
</dbReference>
<keyword evidence="10" id="KW-1185">Reference proteome</keyword>
<feature type="transmembrane region" description="Helical" evidence="7">
    <location>
        <begin position="43"/>
        <end position="68"/>
    </location>
</feature>
<feature type="transmembrane region" description="Helical" evidence="7">
    <location>
        <begin position="219"/>
        <end position="239"/>
    </location>
</feature>
<feature type="transmembrane region" description="Helical" evidence="7">
    <location>
        <begin position="12"/>
        <end position="37"/>
    </location>
</feature>
<dbReference type="InterPro" id="IPR011701">
    <property type="entry name" value="MFS"/>
</dbReference>
<dbReference type="PANTHER" id="PTHR23513:SF6">
    <property type="entry name" value="MAJOR FACILITATOR SUPERFAMILY ASSOCIATED DOMAIN-CONTAINING PROTEIN"/>
    <property type="match status" value="1"/>
</dbReference>
<feature type="transmembrane region" description="Helical" evidence="7">
    <location>
        <begin position="294"/>
        <end position="315"/>
    </location>
</feature>
<evidence type="ECO:0000256" key="1">
    <source>
        <dbReference type="ARBA" id="ARBA00004651"/>
    </source>
</evidence>
<gene>
    <name evidence="9" type="ORF">A5886_000310</name>
</gene>
<dbReference type="Gene3D" id="1.20.1250.20">
    <property type="entry name" value="MFS general substrate transporter like domains"/>
    <property type="match status" value="1"/>
</dbReference>
<evidence type="ECO:0000256" key="7">
    <source>
        <dbReference type="SAM" id="Phobius"/>
    </source>
</evidence>
<evidence type="ECO:0000256" key="3">
    <source>
        <dbReference type="ARBA" id="ARBA00022475"/>
    </source>
</evidence>